<proteinExistence type="predicted"/>
<evidence type="ECO:0000256" key="2">
    <source>
        <dbReference type="SAM" id="MobiDB-lite"/>
    </source>
</evidence>
<organism evidence="3 4">
    <name type="scientific">Penicillium capsulatum</name>
    <dbReference type="NCBI Taxonomy" id="69766"/>
    <lineage>
        <taxon>Eukaryota</taxon>
        <taxon>Fungi</taxon>
        <taxon>Dikarya</taxon>
        <taxon>Ascomycota</taxon>
        <taxon>Pezizomycotina</taxon>
        <taxon>Eurotiomycetes</taxon>
        <taxon>Eurotiomycetidae</taxon>
        <taxon>Eurotiales</taxon>
        <taxon>Aspergillaceae</taxon>
        <taxon>Penicillium</taxon>
    </lineage>
</organism>
<feature type="compositionally biased region" description="Basic residues" evidence="2">
    <location>
        <begin position="2444"/>
        <end position="2453"/>
    </location>
</feature>
<feature type="compositionally biased region" description="Basic and acidic residues" evidence="2">
    <location>
        <begin position="3296"/>
        <end position="3306"/>
    </location>
</feature>
<feature type="region of interest" description="Disordered" evidence="2">
    <location>
        <begin position="35"/>
        <end position="333"/>
    </location>
</feature>
<feature type="compositionally biased region" description="Polar residues" evidence="2">
    <location>
        <begin position="2333"/>
        <end position="2343"/>
    </location>
</feature>
<feature type="compositionally biased region" description="Basic residues" evidence="2">
    <location>
        <begin position="1796"/>
        <end position="1808"/>
    </location>
</feature>
<feature type="compositionally biased region" description="Basic residues" evidence="2">
    <location>
        <begin position="1357"/>
        <end position="1370"/>
    </location>
</feature>
<name>A0A9W9IJD9_9EURO</name>
<feature type="compositionally biased region" description="Low complexity" evidence="2">
    <location>
        <begin position="461"/>
        <end position="473"/>
    </location>
</feature>
<feature type="compositionally biased region" description="Pro residues" evidence="2">
    <location>
        <begin position="2939"/>
        <end position="2957"/>
    </location>
</feature>
<feature type="compositionally biased region" description="Basic residues" evidence="2">
    <location>
        <begin position="2189"/>
        <end position="2200"/>
    </location>
</feature>
<feature type="compositionally biased region" description="Basic residues" evidence="2">
    <location>
        <begin position="620"/>
        <end position="634"/>
    </location>
</feature>
<dbReference type="InterPro" id="IPR053268">
    <property type="entry name" value="Woronin_anchor"/>
</dbReference>
<feature type="compositionally biased region" description="Basic and acidic residues" evidence="2">
    <location>
        <begin position="1410"/>
        <end position="1421"/>
    </location>
</feature>
<feature type="compositionally biased region" description="Basic and acidic residues" evidence="2">
    <location>
        <begin position="179"/>
        <end position="193"/>
    </location>
</feature>
<feature type="compositionally biased region" description="Basic and acidic residues" evidence="2">
    <location>
        <begin position="1535"/>
        <end position="1549"/>
    </location>
</feature>
<feature type="compositionally biased region" description="Basic residues" evidence="2">
    <location>
        <begin position="1137"/>
        <end position="1146"/>
    </location>
</feature>
<feature type="compositionally biased region" description="Basic residues" evidence="2">
    <location>
        <begin position="1514"/>
        <end position="1523"/>
    </location>
</feature>
<feature type="compositionally biased region" description="Basic and acidic residues" evidence="2">
    <location>
        <begin position="3037"/>
        <end position="3049"/>
    </location>
</feature>
<feature type="compositionally biased region" description="Polar residues" evidence="2">
    <location>
        <begin position="1904"/>
        <end position="1922"/>
    </location>
</feature>
<feature type="compositionally biased region" description="Polar residues" evidence="2">
    <location>
        <begin position="1399"/>
        <end position="1409"/>
    </location>
</feature>
<dbReference type="EMBL" id="JAPQKO010000002">
    <property type="protein sequence ID" value="KAJ5178832.1"/>
    <property type="molecule type" value="Genomic_DNA"/>
</dbReference>
<dbReference type="PANTHER" id="PTHR40641">
    <property type="entry name" value="INVOLUCRIN REPEAT PROTEIN (AFU_ORTHOLOGUE AFUA_2G08060)"/>
    <property type="match status" value="1"/>
</dbReference>
<feature type="region of interest" description="Disordered" evidence="2">
    <location>
        <begin position="411"/>
        <end position="3446"/>
    </location>
</feature>
<gene>
    <name evidence="3" type="ORF">N7492_002042</name>
</gene>
<feature type="compositionally biased region" description="Basic and acidic residues" evidence="2">
    <location>
        <begin position="442"/>
        <end position="452"/>
    </location>
</feature>
<feature type="coiled-coil region" evidence="1">
    <location>
        <begin position="3449"/>
        <end position="3615"/>
    </location>
</feature>
<feature type="compositionally biased region" description="Basic residues" evidence="2">
    <location>
        <begin position="1964"/>
        <end position="1975"/>
    </location>
</feature>
<feature type="compositionally biased region" description="Basic and acidic residues" evidence="2">
    <location>
        <begin position="300"/>
        <end position="309"/>
    </location>
</feature>
<feature type="compositionally biased region" description="Low complexity" evidence="2">
    <location>
        <begin position="1147"/>
        <end position="1157"/>
    </location>
</feature>
<feature type="compositionally biased region" description="Basic residues" evidence="2">
    <location>
        <begin position="1611"/>
        <end position="1624"/>
    </location>
</feature>
<feature type="compositionally biased region" description="Low complexity" evidence="2">
    <location>
        <begin position="947"/>
        <end position="958"/>
    </location>
</feature>
<dbReference type="OrthoDB" id="5365701at2759"/>
<feature type="compositionally biased region" description="Basic and acidic residues" evidence="2">
    <location>
        <begin position="886"/>
        <end position="900"/>
    </location>
</feature>
<feature type="compositionally biased region" description="Basic and acidic residues" evidence="2">
    <location>
        <begin position="2706"/>
        <end position="2723"/>
    </location>
</feature>
<protein>
    <recommendedName>
        <fullName evidence="5">Involucrin repeat protein</fullName>
    </recommendedName>
</protein>
<feature type="compositionally biased region" description="Basic and acidic residues" evidence="2">
    <location>
        <begin position="2105"/>
        <end position="2123"/>
    </location>
</feature>
<feature type="compositionally biased region" description="Basic residues" evidence="2">
    <location>
        <begin position="2553"/>
        <end position="2565"/>
    </location>
</feature>
<feature type="compositionally biased region" description="Polar residues" evidence="2">
    <location>
        <begin position="58"/>
        <end position="76"/>
    </location>
</feature>
<feature type="compositionally biased region" description="Low complexity" evidence="2">
    <location>
        <begin position="2827"/>
        <end position="2838"/>
    </location>
</feature>
<feature type="compositionally biased region" description="Polar residues" evidence="2">
    <location>
        <begin position="1846"/>
        <end position="1857"/>
    </location>
</feature>
<evidence type="ECO:0000313" key="3">
    <source>
        <dbReference type="EMBL" id="KAJ5178832.1"/>
    </source>
</evidence>
<feature type="compositionally biased region" description="Low complexity" evidence="2">
    <location>
        <begin position="1943"/>
        <end position="1960"/>
    </location>
</feature>
<feature type="compositionally biased region" description="Basic and acidic residues" evidence="2">
    <location>
        <begin position="1430"/>
        <end position="1439"/>
    </location>
</feature>
<feature type="compositionally biased region" description="Polar residues" evidence="2">
    <location>
        <begin position="3191"/>
        <end position="3207"/>
    </location>
</feature>
<feature type="compositionally biased region" description="Low complexity" evidence="2">
    <location>
        <begin position="1216"/>
        <end position="1234"/>
    </location>
</feature>
<feature type="compositionally biased region" description="Low complexity" evidence="2">
    <location>
        <begin position="640"/>
        <end position="657"/>
    </location>
</feature>
<keyword evidence="4" id="KW-1185">Reference proteome</keyword>
<feature type="compositionally biased region" description="Basic residues" evidence="2">
    <location>
        <begin position="2301"/>
        <end position="2311"/>
    </location>
</feature>
<feature type="compositionally biased region" description="Low complexity" evidence="2">
    <location>
        <begin position="594"/>
        <end position="606"/>
    </location>
</feature>
<feature type="compositionally biased region" description="Basic and acidic residues" evidence="2">
    <location>
        <begin position="2378"/>
        <end position="2390"/>
    </location>
</feature>
<dbReference type="PANTHER" id="PTHR40641:SF2">
    <property type="entry name" value="INVOLUCRIN REPEAT PROTEIN"/>
    <property type="match status" value="1"/>
</dbReference>
<feature type="compositionally biased region" description="Low complexity" evidence="2">
    <location>
        <begin position="2454"/>
        <end position="2479"/>
    </location>
</feature>
<reference evidence="3" key="2">
    <citation type="journal article" date="2023" name="IMA Fungus">
        <title>Comparative genomic study of the Penicillium genus elucidates a diverse pangenome and 15 lateral gene transfer events.</title>
        <authorList>
            <person name="Petersen C."/>
            <person name="Sorensen T."/>
            <person name="Nielsen M.R."/>
            <person name="Sondergaard T.E."/>
            <person name="Sorensen J.L."/>
            <person name="Fitzpatrick D.A."/>
            <person name="Frisvad J.C."/>
            <person name="Nielsen K.L."/>
        </authorList>
    </citation>
    <scope>NUCLEOTIDE SEQUENCE</scope>
    <source>
        <strain evidence="3">IBT 21917</strain>
    </source>
</reference>
<keyword evidence="1" id="KW-0175">Coiled coil</keyword>
<feature type="compositionally biased region" description="Basic residues" evidence="2">
    <location>
        <begin position="2747"/>
        <end position="2758"/>
    </location>
</feature>
<feature type="compositionally biased region" description="Polar residues" evidence="2">
    <location>
        <begin position="322"/>
        <end position="331"/>
    </location>
</feature>
<accession>A0A9W9IJD9</accession>
<feature type="compositionally biased region" description="Polar residues" evidence="2">
    <location>
        <begin position="430"/>
        <end position="441"/>
    </location>
</feature>
<feature type="compositionally biased region" description="Basic and acidic residues" evidence="2">
    <location>
        <begin position="793"/>
        <end position="805"/>
    </location>
</feature>
<feature type="compositionally biased region" description="Basic and acidic residues" evidence="2">
    <location>
        <begin position="1103"/>
        <end position="1120"/>
    </location>
</feature>
<feature type="compositionally biased region" description="Basic residues" evidence="2">
    <location>
        <begin position="2997"/>
        <end position="3007"/>
    </location>
</feature>
<feature type="compositionally biased region" description="Basic and acidic residues" evidence="2">
    <location>
        <begin position="660"/>
        <end position="674"/>
    </location>
</feature>
<feature type="compositionally biased region" description="Low complexity" evidence="2">
    <location>
        <begin position="1323"/>
        <end position="1336"/>
    </location>
</feature>
<feature type="compositionally biased region" description="Polar residues" evidence="2">
    <location>
        <begin position="107"/>
        <end position="126"/>
    </location>
</feature>
<evidence type="ECO:0008006" key="5">
    <source>
        <dbReference type="Google" id="ProtNLM"/>
    </source>
</evidence>
<dbReference type="Proteomes" id="UP001146351">
    <property type="component" value="Unassembled WGS sequence"/>
</dbReference>
<feature type="compositionally biased region" description="Polar residues" evidence="2">
    <location>
        <begin position="1873"/>
        <end position="1886"/>
    </location>
</feature>
<feature type="compositionally biased region" description="Basic residues" evidence="2">
    <location>
        <begin position="851"/>
        <end position="860"/>
    </location>
</feature>
<feature type="compositionally biased region" description="Basic residues" evidence="2">
    <location>
        <begin position="2863"/>
        <end position="2873"/>
    </location>
</feature>
<feature type="compositionally biased region" description="Basic and acidic residues" evidence="2">
    <location>
        <begin position="2905"/>
        <end position="2933"/>
    </location>
</feature>
<feature type="compositionally biased region" description="Basic and acidic residues" evidence="2">
    <location>
        <begin position="1735"/>
        <end position="1746"/>
    </location>
</feature>
<feature type="compositionally biased region" description="Polar residues" evidence="2">
    <location>
        <begin position="1272"/>
        <end position="1285"/>
    </location>
</feature>
<feature type="compositionally biased region" description="Polar residues" evidence="2">
    <location>
        <begin position="1304"/>
        <end position="1315"/>
    </location>
</feature>
<feature type="region of interest" description="Disordered" evidence="2">
    <location>
        <begin position="350"/>
        <end position="393"/>
    </location>
</feature>
<feature type="compositionally biased region" description="Low complexity" evidence="2">
    <location>
        <begin position="534"/>
        <end position="544"/>
    </location>
</feature>
<feature type="compositionally biased region" description="Low complexity" evidence="2">
    <location>
        <begin position="2249"/>
        <end position="2259"/>
    </location>
</feature>
<feature type="compositionally biased region" description="Polar residues" evidence="2">
    <location>
        <begin position="2142"/>
        <end position="2151"/>
    </location>
</feature>
<feature type="compositionally biased region" description="Basic residues" evidence="2">
    <location>
        <begin position="986"/>
        <end position="1000"/>
    </location>
</feature>
<feature type="compositionally biased region" description="Basic and acidic residues" evidence="2">
    <location>
        <begin position="2648"/>
        <end position="2658"/>
    </location>
</feature>
<feature type="compositionally biased region" description="Low complexity" evidence="2">
    <location>
        <begin position="2783"/>
        <end position="2799"/>
    </location>
</feature>
<feature type="compositionally biased region" description="Basic and acidic residues" evidence="2">
    <location>
        <begin position="2489"/>
        <end position="2501"/>
    </location>
</feature>
<feature type="compositionally biased region" description="Basic and acidic residues" evidence="2">
    <location>
        <begin position="2076"/>
        <end position="2094"/>
    </location>
</feature>
<sequence>MPAAAESSEDGDSGFESSAKGAAIAAAGLALGGELIHQRHRSRSTSPPAVDKALDLTPRSQSRPSSPETSRENQSPRSRRMSTARSTNESPTAVPLHFRRPPLSPGLQRSTPAESPTVESPGSPTQSRHRRPNSVEFRHSREIRPLWLVERHSSAKAEPEVDEPLPSLPSSKTSSRATSSEDLRALNDEDAVRSWEPADLGPSLMERRRAAGLSISASRANEDEEDPDLLGSQQATPTAENFEAPEGSAKKEKPKYEFHSPSELLRDPDAYPELPSSPAMEGLPSAEGSMVGSKGLVEGEAGHEQDRSLDAPGPAPQHEADTPTQEKSSFFDTAKGAGFAGVVDAAVAAAVTGDEQPTPSGDRELPTPSEDSAAFVDALETNEDPIAEDVEKPSGFANIVDAAVAAEVARNNALADQESEEPVSAIEKQPPQQIEVPQSSEETTKELPHESAEPPTELAQPAPTEEPVVEEPAITQFSKKKKNKKKGKKGQSSQSDSANEPPVTVEEHVPGVEAVGDESRSVEPEVTPAVEQDAAQPEPIAEPAEASRDLDPDSLPTSAPEPVEPSLESTSTPAEPEAAGTVEVPEPQLETTYAADSPADNPADAPAEPEQVEDAASLSKKAKRDKKKQKKKNKNASTSEQAENAEQVPEAAAPAEETQGEQKDIVADTPRDIADVQDVPVVDASAPVEQEGFEAARDTVEATEPASQEPAGDLSVASPTQETPAPTEDSTKPVDDSATNEPPASETHELDLSQSAEWEVVEKPQLDSAASEEPTEEPVDSMTASDNAAPAEKPAEPEDTFHEAVEEQDTVVEASTETPSEASRDITLDAPAPAEVEEPNIEETPVEQPKKGKKSKKNRKSAVVEETQEPPEPKPASELEPEPVSEEAKPEESVHAEPADIHVPLAGGEMQPSETEQPVQDASEPPVAENPVAAQEPEIAPPPPAELEPASASEPVEPTEQPRELPADEAEAAAEPESEVPMTAAQKKKAKKDKKKKKAKQQSVSSIPEEDKPAQADAPEAAIVEPQPTEPTDIPKGAEAAPVDVLQDTIPAPEEVAIDVAPPEEDKNSIEFQQAGEEASKPENSQEAAVDTPVEVPADTPVEAERALVEPEAPQEKPESEQAPAEPEVPMTAAEKRKAKKAKKKQQTQQQQEQPEASTSVPENEKADAIVSVAGPEAVESTKETTPMPEAEMTAEQDASVPTEAEPVDSVKDIDAAPQAEVPAADDAPVPTTDSEPVESKDLTVGSEAEGVVEHQKSAEQVDAEPVEAENVTESTANVETTGFSSEPVAASEDVSTPADVPQDSPQEGDTLQSEQPKEDDIPATAVDAAPVAEAAETPREEPELSIESEANMTAAQKKKAKKEKKKQQKRQSEQLDTPPVVEAEASSEQKDAEKAVESTDTPLTTSAEHSSEPTEPKAGEDIATEEPVSEPKPEHEDQAPASTKETAAETAPIPDAPADAETTQQDSTEPMPIDETSSDSKDISGPVEEPAAPAELPVEAPAAQEPATPMSKKEKKKKKKRQSLAIEEEQQAEPVKKEATPEPAKDEIEPTEPTSSEKVEEPPALETAETPATTEEPHSFEEPVPEESNKEVTASDPPTAEAEVPMTAAQKKKAKKDKKKRKSVAWEDESSAPAADENKPDSEPSAPVENVESQGAPAPEAALSAEGEQSSEAVDTPEAPTDKEINEPVATAAEGDVSTQDTSVPVEEPESLPPSGEIPTADTQESSAEPEASEPSKEEAAKELEAEPAVTDEQPQHSVEQAATSDEKPLAPEEVPVLEPETEEQAAEAGLSGKERRKLKKKEKKKGKSVDLTQEPSSLPNPSQEAEVASEAPADLPQTDAPKATQDQDAITTQPEATEPSKAEIDSPESAIPSSVETQGEQTIDTPEPVPEAEEENAPGATQPVTSSKEIDETNQQSFETNDAEDKPSAQDASTEPERAAAETTEAVAELEIEASMSAAERRKAKKKEKKRQSKNVDADDDATTTEPTNDSTLPAAADANETAVPAETGALDTSGPVTAPSPAEDDGKEHQSHDIPTPDTPAKDITSTDQVLSSQVEQPQLESRSSDYPPQPVPERDFDSGEKGSDLQKEENVVDVQEPEISNESREVEDGEAAKEEKPEESAPEVFPAENHTMKEVNLGNETAATESTGRAVEEKPVDVTTEEVPDATVSAGEQIAEEPAQTTLSKKQKKKDKKKKNQKQDPIAEETPAPEPATKDKEQPEDLPAAEETGSKEIAAPEPITEHDPAPVVEEPLAEPTQDVDAPVPHSTEEAEPPIEFAEQDIATPETQRTEDAPLSRKLSKKEKKKQRQALLAAVARPEEEQTSAETVDDSNAGQESENAPNVDDIEQQATKDVSEPFAQASDEIQSVPVEIDEAPTRQDDSGKEVEQLEPSVETQPQESKPETEATAQPQEIQPVDPAPADLPEDTEPAPQEEQAATSKKMSKKEKKRAAAAAVAAAAETEEQPSQPEPEVQGEPATEGTDNINEDVKLDGPSHGETEQPVQNEQRPQELSEPKNIVAEAPEQSTEVPIEEKKQEEVLGNVVEEPISRKMSKKEKRKAKKQGKQEPTESAIPAGDEALGETTQEPEVADQDNISHPEPAAPEESKGTAPDPEPIMEDPVADVSPEVDSKSTDMPPASEPEQLDEATRPDERHVNPADAIVSDPVDNSLPVEPGNEDVSPEVAEQGVTGELVQESAPEQQDEEEKKETGDDERALEKPADMEAAGDVPQDRFLEPEHEAPISRKMSKKEKRKAKKGAVEEAPTIAQENVPESIPMDSQEEAAVQEPPTEVEPVLELSTGDLTPPVESDSRKELTPEFQTDQVEHVPVVEPEAPVELQTEPEQTPAVLEPTPEEETALSRKASKKAKKAKKASQAVDVEPTAVGSDEKQEPALATEQATPPESQEHEASDSARQETKHDDEWPTIEWEHGKSVPSDMPEPPQESAPEPEPQPSLPAPHTIEEFDESAIPTALQESTKEPEAAVEEESWSAPLSKKDKKRAKKSKKKSEQPSIPDVETLEEPLDKKPEMPTESPLEESKEITAPKEVETEPPVRTLTPGGSKIASIFPGLERGGFRRAALDTESRSVKDSAEDETAEDLEANRDIAIPVSEAPQATIETQTGEASPEPAEATRELFPTPGEPDASTEDDLVPKDESTTERGLPAQGEDLAMGSNPAESTKEPSSVPVEPSTATDIQESSSSRQLLPSQMEIADGPPCDLQRKPSVVHGRHEQTPRTWNLEEPTVHAVRAPSPPRSLFGGPFDSDALSRPRTPLDTIAEQEPVDGGKGTTARHGTPRLEIKPEHVLPRPTTPVRKFTDNALARERWPTPDNEQARSLDHPSTRGSPVLETPEQGMPVLKPSSSKGKLRHTNRSASGDLRAVSQALDSQPPGNLDLDQLPSSSSYDPVTDKGKGPARNMPDVYAWGETPSSPRSPSRPPSVRRRRSMQHLQDIETRLDQLISENRLLIAARDEAEDRLRNASVARRKSDQALNTRGADLRDKEAEVEQLKNSVEWLQKETTRLTHENEGLTASNAALAAAHAAEVHKVRESSTRELDDLRSQHTELSSQMDDRVRQEIESALAQKDTELRRLRQELEDARDKVKELQQQISASVHDNALVFRDEDYFDAACQKLCGHVQQWVLRFSKHSDHRRCRALSELHDDKIADRFDNALLDGSDADAYLGDRVRRRDVFMSVVMTMVWEYIFTRYLFGMDREQRQKLKSLEKQLGEVGPSRAVHRWRATTLTLLSRRAAFASQRQSDTEAVALEIFGTLSRVLPPPTHVEGQLLESLRKVLRVAVNLSLEMRTQLAEFSMLPPLQPEYDTNGDLARQVFFNAALMNERSGETSSNDELESQQAVVRIVLFPLVVKKGNDVGEGDDEVVVCPAQVLVARPGKDKKVSRMMSGDRMSVDASRSVYSVAPSVAPSSMMDTSNVI</sequence>
<feature type="compositionally biased region" description="Basic and acidic residues" evidence="2">
    <location>
        <begin position="248"/>
        <end position="269"/>
    </location>
</feature>
<reference evidence="3" key="1">
    <citation type="submission" date="2022-11" db="EMBL/GenBank/DDBJ databases">
        <authorList>
            <person name="Petersen C."/>
        </authorList>
    </citation>
    <scope>NUCLEOTIDE SEQUENCE</scope>
    <source>
        <strain evidence="3">IBT 21917</strain>
    </source>
</reference>
<feature type="compositionally biased region" description="Low complexity" evidence="2">
    <location>
        <begin position="1487"/>
        <end position="1510"/>
    </location>
</feature>
<feature type="compositionally biased region" description="Low complexity" evidence="2">
    <location>
        <begin position="164"/>
        <end position="178"/>
    </location>
</feature>
<feature type="compositionally biased region" description="Basic and acidic residues" evidence="2">
    <location>
        <begin position="3315"/>
        <end position="3341"/>
    </location>
</feature>
<feature type="compositionally biased region" description="Acidic residues" evidence="2">
    <location>
        <begin position="967"/>
        <end position="978"/>
    </location>
</feature>
<feature type="compositionally biased region" description="Low complexity" evidence="2">
    <location>
        <begin position="1563"/>
        <end position="1575"/>
    </location>
</feature>
<evidence type="ECO:0000256" key="1">
    <source>
        <dbReference type="SAM" id="Coils"/>
    </source>
</evidence>
<feature type="compositionally biased region" description="Basic and acidic residues" evidence="2">
    <location>
        <begin position="136"/>
        <end position="159"/>
    </location>
</feature>
<feature type="compositionally biased region" description="Basic residues" evidence="2">
    <location>
        <begin position="478"/>
        <end position="489"/>
    </location>
</feature>
<feature type="compositionally biased region" description="Basic and acidic residues" evidence="2">
    <location>
        <begin position="1388"/>
        <end position="1398"/>
    </location>
</feature>
<feature type="compositionally biased region" description="Polar residues" evidence="2">
    <location>
        <begin position="2047"/>
        <end position="2070"/>
    </location>
</feature>
<feature type="compositionally biased region" description="Acidic residues" evidence="2">
    <location>
        <begin position="835"/>
        <end position="845"/>
    </location>
</feature>
<feature type="compositionally biased region" description="Basic and acidic residues" evidence="2">
    <location>
        <begin position="3079"/>
        <end position="3091"/>
    </location>
</feature>
<feature type="compositionally biased region" description="Polar residues" evidence="2">
    <location>
        <begin position="1812"/>
        <end position="1825"/>
    </location>
</feature>
<evidence type="ECO:0000313" key="4">
    <source>
        <dbReference type="Proteomes" id="UP001146351"/>
    </source>
</evidence>
<comment type="caution">
    <text evidence="3">The sequence shown here is derived from an EMBL/GenBank/DDBJ whole genome shotgun (WGS) entry which is preliminary data.</text>
</comment>
<feature type="compositionally biased region" description="Basic and acidic residues" evidence="2">
    <location>
        <begin position="2731"/>
        <end position="2744"/>
    </location>
</feature>